<dbReference type="InterPro" id="IPR022791">
    <property type="entry name" value="L-PG_synthase/AglD"/>
</dbReference>
<feature type="transmembrane region" description="Helical" evidence="7">
    <location>
        <begin position="109"/>
        <end position="134"/>
    </location>
</feature>
<sequence>MTSDLSPGSQDAAATIPSAPVTSPVGIPRIGLASAPKRPAPQATPSPRSSTLLVDAAPHRLRRTEDLLDLAMTTVGAASMFILAAYAHATTTAVTLDVRNALAVVLRQILVFPLQTIEGLATFAVPVAVILSNLLRRSWRTTGEALLGAMGGFILSWAALVVVATWGPTTIVAGLTVTASGTAQVGISTVFAILSGLLTGAGERRTSQTVRYGWTAVWIIVGLAVLRGALTLPGAVLSVLLGRLPGLVVRYAFGVEDRRAHGVALVRALRRASIDAVRVVRMDPAPEASAWTIETDTPLGYTEQVRENPLTMPATMPKLDDGWADSSPNLFEHLDEPDESAGSDEPAAALLPEETATIVRADAVDPTAVLAEASSEALTEGRPSVHRLYAVWDANGTRYDVTVLDTDRQVAGFISTLWDRIRIKGLSSEQGLSVRSAAEHAALMALEARRAHVRTPAPFGMAEADESVLLVTDHVVGARALGSLGSVSNDILGQLWDQLGRAHAAGLAHRAIDSSTVVVDSASRVWLLDWDSGETISSELSRRMDLAQALALTASVVGVDRAIAAASRSLTTPQLASIAPMLQRVVLPASTRDALGRRGRLLQELRDALVDLTPTAHAEPARLARFSPRTVIMAIVGLVALWTLLARLNFEQISAAVATANVWWILAALAFSLATYIGAALALVAFSPVRLSVWRSTEVHLAGSVVALVAPAGVGGAALNLRFLNRKGVPTPISVATVALVQVVQFLVTIVLLIVLAAMTGQSTGLTLPSVWLVLGAVMLVAVIGSALFIPRVRTWVWGKVEPTYRQVWPRLVWIMSNPLRLALGVGGTFLLSLSYVLSFSASLWAFGYTLPFSVLAITYLASNTVGSVVPSPGGIGPVEIALTAGLVTAGIPSGVALSAAIVYRLVTFWAPIPVGWLSLQRLQRAGDL</sequence>
<evidence type="ECO:0000256" key="2">
    <source>
        <dbReference type="ARBA" id="ARBA00022475"/>
    </source>
</evidence>
<proteinExistence type="predicted"/>
<keyword evidence="3 7" id="KW-0812">Transmembrane</keyword>
<feature type="transmembrane region" description="Helical" evidence="7">
    <location>
        <begin position="771"/>
        <end position="791"/>
    </location>
</feature>
<organism evidence="8 9">
    <name type="scientific">Actinomyces israelii</name>
    <dbReference type="NCBI Taxonomy" id="1659"/>
    <lineage>
        <taxon>Bacteria</taxon>
        <taxon>Bacillati</taxon>
        <taxon>Actinomycetota</taxon>
        <taxon>Actinomycetes</taxon>
        <taxon>Actinomycetales</taxon>
        <taxon>Actinomycetaceae</taxon>
        <taxon>Actinomyces</taxon>
    </lineage>
</organism>
<evidence type="ECO:0000256" key="6">
    <source>
        <dbReference type="SAM" id="MobiDB-lite"/>
    </source>
</evidence>
<feature type="transmembrane region" description="Helical" evidence="7">
    <location>
        <begin position="733"/>
        <end position="759"/>
    </location>
</feature>
<feature type="transmembrane region" description="Helical" evidence="7">
    <location>
        <begin position="699"/>
        <end position="721"/>
    </location>
</feature>
<keyword evidence="2" id="KW-1003">Cell membrane</keyword>
<dbReference type="Pfam" id="PF03706">
    <property type="entry name" value="LPG_synthase_TM"/>
    <property type="match status" value="1"/>
</dbReference>
<evidence type="ECO:0000256" key="1">
    <source>
        <dbReference type="ARBA" id="ARBA00004651"/>
    </source>
</evidence>
<accession>A0ABT4IC17</accession>
<feature type="transmembrane region" description="Helical" evidence="7">
    <location>
        <begin position="67"/>
        <end position="89"/>
    </location>
</feature>
<feature type="transmembrane region" description="Helical" evidence="7">
    <location>
        <begin position="631"/>
        <end position="650"/>
    </location>
</feature>
<evidence type="ECO:0000256" key="5">
    <source>
        <dbReference type="ARBA" id="ARBA00023136"/>
    </source>
</evidence>
<dbReference type="InterPro" id="IPR011009">
    <property type="entry name" value="Kinase-like_dom_sf"/>
</dbReference>
<feature type="region of interest" description="Disordered" evidence="6">
    <location>
        <begin position="1"/>
        <end position="53"/>
    </location>
</feature>
<keyword evidence="9" id="KW-1185">Reference proteome</keyword>
<evidence type="ECO:0000256" key="4">
    <source>
        <dbReference type="ARBA" id="ARBA00022989"/>
    </source>
</evidence>
<dbReference type="EMBL" id="JAPTMY010000045">
    <property type="protein sequence ID" value="MCZ0859277.1"/>
    <property type="molecule type" value="Genomic_DNA"/>
</dbReference>
<feature type="transmembrane region" description="Helical" evidence="7">
    <location>
        <begin position="882"/>
        <end position="904"/>
    </location>
</feature>
<feature type="transmembrane region" description="Helical" evidence="7">
    <location>
        <begin position="662"/>
        <end position="687"/>
    </location>
</feature>
<evidence type="ECO:0000256" key="3">
    <source>
        <dbReference type="ARBA" id="ARBA00022692"/>
    </source>
</evidence>
<evidence type="ECO:0000256" key="7">
    <source>
        <dbReference type="SAM" id="Phobius"/>
    </source>
</evidence>
<dbReference type="PANTHER" id="PTHR39087:SF2">
    <property type="entry name" value="UPF0104 MEMBRANE PROTEIN MJ1595"/>
    <property type="match status" value="1"/>
</dbReference>
<dbReference type="NCBIfam" id="TIGR00374">
    <property type="entry name" value="flippase-like domain"/>
    <property type="match status" value="1"/>
</dbReference>
<keyword evidence="4 7" id="KW-1133">Transmembrane helix</keyword>
<dbReference type="RefSeq" id="WP_268918523.1">
    <property type="nucleotide sequence ID" value="NZ_CP124548.1"/>
</dbReference>
<evidence type="ECO:0000313" key="9">
    <source>
        <dbReference type="Proteomes" id="UP001072034"/>
    </source>
</evidence>
<dbReference type="PANTHER" id="PTHR39087">
    <property type="entry name" value="UPF0104 MEMBRANE PROTEIN MJ1595"/>
    <property type="match status" value="1"/>
</dbReference>
<comment type="caution">
    <text evidence="8">The sequence shown here is derived from an EMBL/GenBank/DDBJ whole genome shotgun (WGS) entry which is preliminary data.</text>
</comment>
<dbReference type="SUPFAM" id="SSF56112">
    <property type="entry name" value="Protein kinase-like (PK-like)"/>
    <property type="match status" value="1"/>
</dbReference>
<name>A0ABT4IC17_9ACTO</name>
<comment type="subcellular location">
    <subcellularLocation>
        <location evidence="1">Cell membrane</location>
        <topology evidence="1">Multi-pass membrane protein</topology>
    </subcellularLocation>
</comment>
<feature type="transmembrane region" description="Helical" evidence="7">
    <location>
        <begin position="146"/>
        <end position="166"/>
    </location>
</feature>
<keyword evidence="5 7" id="KW-0472">Membrane</keyword>
<evidence type="ECO:0000313" key="8">
    <source>
        <dbReference type="EMBL" id="MCZ0859277.1"/>
    </source>
</evidence>
<dbReference type="Proteomes" id="UP001072034">
    <property type="component" value="Unassembled WGS sequence"/>
</dbReference>
<protein>
    <submittedName>
        <fullName evidence="8">Flippase-like domain-containing protein</fullName>
    </submittedName>
</protein>
<gene>
    <name evidence="8" type="ORF">OHJ16_14640</name>
</gene>
<reference evidence="8" key="1">
    <citation type="submission" date="2022-10" db="EMBL/GenBank/DDBJ databases">
        <title>Genome sequence of Actinomyces israelii ATCC 10048.</title>
        <authorList>
            <person name="Watt R.M."/>
            <person name="Tong W.M."/>
        </authorList>
    </citation>
    <scope>NUCLEOTIDE SEQUENCE</scope>
    <source>
        <strain evidence="8">ATCC 10048</strain>
    </source>
</reference>
<feature type="transmembrane region" description="Helical" evidence="7">
    <location>
        <begin position="172"/>
        <end position="198"/>
    </location>
</feature>